<proteinExistence type="predicted"/>
<comment type="caution">
    <text evidence="2">The sequence shown here is derived from an EMBL/GenBank/DDBJ whole genome shotgun (WGS) entry which is preliminary data.</text>
</comment>
<accession>A0A501WZM9</accession>
<dbReference type="OrthoDB" id="5917490at2"/>
<dbReference type="RefSeq" id="WP_140587593.1">
    <property type="nucleotide sequence ID" value="NZ_VFRR01000006.1"/>
</dbReference>
<keyword evidence="3" id="KW-1185">Reference proteome</keyword>
<dbReference type="Proteomes" id="UP000315901">
    <property type="component" value="Unassembled WGS sequence"/>
</dbReference>
<evidence type="ECO:0000256" key="1">
    <source>
        <dbReference type="SAM" id="SignalP"/>
    </source>
</evidence>
<feature type="chain" id="PRO_5021417651" evidence="1">
    <location>
        <begin position="26"/>
        <end position="146"/>
    </location>
</feature>
<dbReference type="EMBL" id="VFRR01000006">
    <property type="protein sequence ID" value="TPE54322.1"/>
    <property type="molecule type" value="Genomic_DNA"/>
</dbReference>
<dbReference type="AlphaFoldDB" id="A0A501WZM9"/>
<sequence length="146" mass="15887">MKNPFVKLFAISFLGALLTALVIKSQEGSTAQGTPLICDSQNGQCETFGGIQLNFPEGIKTTGEVPVEFTLPAGSEQLVPKLAVKLEGKTMYMGLNEYQLDLAQGTLYRGNIRIPVCTTEKMDWLMSISVPEANVAPIVYEFSISH</sequence>
<name>A0A501WZM9_9GAMM</name>
<organism evidence="2 3">
    <name type="scientific">Maribrevibacterium harenarium</name>
    <dbReference type="NCBI Taxonomy" id="2589817"/>
    <lineage>
        <taxon>Bacteria</taxon>
        <taxon>Pseudomonadati</taxon>
        <taxon>Pseudomonadota</taxon>
        <taxon>Gammaproteobacteria</taxon>
        <taxon>Oceanospirillales</taxon>
        <taxon>Oceanospirillaceae</taxon>
        <taxon>Maribrevibacterium</taxon>
    </lineage>
</organism>
<reference evidence="2 3" key="1">
    <citation type="submission" date="2019-06" db="EMBL/GenBank/DDBJ databases">
        <title>A novel bacterium of genus Marinomonas, isolated from coastal sand.</title>
        <authorList>
            <person name="Huang H."/>
            <person name="Mo K."/>
            <person name="Hu Y."/>
        </authorList>
    </citation>
    <scope>NUCLEOTIDE SEQUENCE [LARGE SCALE GENOMIC DNA]</scope>
    <source>
        <strain evidence="2 3">HB171799</strain>
    </source>
</reference>
<feature type="signal peptide" evidence="1">
    <location>
        <begin position="1"/>
        <end position="25"/>
    </location>
</feature>
<gene>
    <name evidence="2" type="ORF">FJM67_05090</name>
</gene>
<protein>
    <submittedName>
        <fullName evidence="2">Uncharacterized protein</fullName>
    </submittedName>
</protein>
<evidence type="ECO:0000313" key="2">
    <source>
        <dbReference type="EMBL" id="TPE54322.1"/>
    </source>
</evidence>
<evidence type="ECO:0000313" key="3">
    <source>
        <dbReference type="Proteomes" id="UP000315901"/>
    </source>
</evidence>
<keyword evidence="1" id="KW-0732">Signal</keyword>